<evidence type="ECO:0000313" key="3">
    <source>
        <dbReference type="Proteomes" id="UP000324222"/>
    </source>
</evidence>
<reference evidence="2 3" key="1">
    <citation type="submission" date="2019-05" db="EMBL/GenBank/DDBJ databases">
        <title>Another draft genome of Portunus trituberculatus and its Hox gene families provides insights of decapod evolution.</title>
        <authorList>
            <person name="Jeong J.-H."/>
            <person name="Song I."/>
            <person name="Kim S."/>
            <person name="Choi T."/>
            <person name="Kim D."/>
            <person name="Ryu S."/>
            <person name="Kim W."/>
        </authorList>
    </citation>
    <scope>NUCLEOTIDE SEQUENCE [LARGE SCALE GENOMIC DNA]</scope>
    <source>
        <tissue evidence="2">Muscle</tissue>
    </source>
</reference>
<evidence type="ECO:0000313" key="2">
    <source>
        <dbReference type="EMBL" id="MPC51369.1"/>
    </source>
</evidence>
<sequence length="118" mass="12875">MNLHGVTSTVESLMNTPASSVSTSDMLTTGNLRHQAKVPERPTKSQLSVSTVLGRRGKCNVDDITTTISLFPHFPLNTSEILTDAPIMAPKRSADNARVDKAKRKRSSLPTQRKMNKG</sequence>
<name>A0A5B7G1H0_PORTR</name>
<dbReference type="AlphaFoldDB" id="A0A5B7G1H0"/>
<dbReference type="EMBL" id="VSRR010010129">
    <property type="protein sequence ID" value="MPC51369.1"/>
    <property type="molecule type" value="Genomic_DNA"/>
</dbReference>
<proteinExistence type="predicted"/>
<dbReference type="Proteomes" id="UP000324222">
    <property type="component" value="Unassembled WGS sequence"/>
</dbReference>
<keyword evidence="3" id="KW-1185">Reference proteome</keyword>
<feature type="compositionally biased region" description="Polar residues" evidence="1">
    <location>
        <begin position="108"/>
        <end position="118"/>
    </location>
</feature>
<organism evidence="2 3">
    <name type="scientific">Portunus trituberculatus</name>
    <name type="common">Swimming crab</name>
    <name type="synonym">Neptunus trituberculatus</name>
    <dbReference type="NCBI Taxonomy" id="210409"/>
    <lineage>
        <taxon>Eukaryota</taxon>
        <taxon>Metazoa</taxon>
        <taxon>Ecdysozoa</taxon>
        <taxon>Arthropoda</taxon>
        <taxon>Crustacea</taxon>
        <taxon>Multicrustacea</taxon>
        <taxon>Malacostraca</taxon>
        <taxon>Eumalacostraca</taxon>
        <taxon>Eucarida</taxon>
        <taxon>Decapoda</taxon>
        <taxon>Pleocyemata</taxon>
        <taxon>Brachyura</taxon>
        <taxon>Eubrachyura</taxon>
        <taxon>Portunoidea</taxon>
        <taxon>Portunidae</taxon>
        <taxon>Portuninae</taxon>
        <taxon>Portunus</taxon>
    </lineage>
</organism>
<feature type="region of interest" description="Disordered" evidence="1">
    <location>
        <begin position="1"/>
        <end position="27"/>
    </location>
</feature>
<comment type="caution">
    <text evidence="2">The sequence shown here is derived from an EMBL/GenBank/DDBJ whole genome shotgun (WGS) entry which is preliminary data.</text>
</comment>
<accession>A0A5B7G1H0</accession>
<gene>
    <name evidence="2" type="ORF">E2C01_045213</name>
</gene>
<protein>
    <submittedName>
        <fullName evidence="2">Uncharacterized protein</fullName>
    </submittedName>
</protein>
<evidence type="ECO:0000256" key="1">
    <source>
        <dbReference type="SAM" id="MobiDB-lite"/>
    </source>
</evidence>
<feature type="region of interest" description="Disordered" evidence="1">
    <location>
        <begin position="87"/>
        <end position="118"/>
    </location>
</feature>